<evidence type="ECO:0000313" key="2">
    <source>
        <dbReference type="EMBL" id="EJZ43940.1"/>
    </source>
</evidence>
<gene>
    <name evidence="2" type="ORF">LEP1GSC178_2208</name>
</gene>
<dbReference type="PRINTS" id="PR00081">
    <property type="entry name" value="GDHRDH"/>
</dbReference>
<comment type="similarity">
    <text evidence="1">Belongs to the short-chain dehydrogenases/reductases (SDR) family.</text>
</comment>
<organism evidence="2 3">
    <name type="scientific">Leptospira licerasiae str. MMD4847</name>
    <dbReference type="NCBI Taxonomy" id="1049971"/>
    <lineage>
        <taxon>Bacteria</taxon>
        <taxon>Pseudomonadati</taxon>
        <taxon>Spirochaetota</taxon>
        <taxon>Spirochaetia</taxon>
        <taxon>Leptospirales</taxon>
        <taxon>Leptospiraceae</taxon>
        <taxon>Leptospira</taxon>
    </lineage>
</organism>
<dbReference type="InterPro" id="IPR036291">
    <property type="entry name" value="NAD(P)-bd_dom_sf"/>
</dbReference>
<protein>
    <submittedName>
        <fullName evidence="2">KR domain protein</fullName>
    </submittedName>
</protein>
<dbReference type="EMBL" id="AHOM02000001">
    <property type="protein sequence ID" value="EJZ43940.1"/>
    <property type="molecule type" value="Genomic_DNA"/>
</dbReference>
<dbReference type="CDD" id="cd05233">
    <property type="entry name" value="SDR_c"/>
    <property type="match status" value="1"/>
</dbReference>
<proteinExistence type="inferred from homology"/>
<name>A0ABN0HEH2_9LEPT</name>
<sequence>MYVDSEMFTILITGGSGGLGRALVSELGNSGYKILNWDLVSPDKLHPNETFQKIDLTSSDELEIACKNLESEASPNIRGFIHCAGYGGPYHKITEVSLEEWDRIFSINLRSAFQITKSLLPLFSTQGSGRFVYIASSLSVQGSALSVAYSSSKHGIIGFMKSIAAEWGEKGITSNAVSPGYMETKMGIQEDQVDDHRKKIIEMTPVKKIASPDEIARVVSFLISPESGYINGANWTVDGGITSI</sequence>
<dbReference type="Proteomes" id="UP000018720">
    <property type="component" value="Unassembled WGS sequence"/>
</dbReference>
<accession>A0ABN0HEH2</accession>
<keyword evidence="3" id="KW-1185">Reference proteome</keyword>
<evidence type="ECO:0000313" key="3">
    <source>
        <dbReference type="Proteomes" id="UP000018720"/>
    </source>
</evidence>
<dbReference type="PROSITE" id="PS00061">
    <property type="entry name" value="ADH_SHORT"/>
    <property type="match status" value="1"/>
</dbReference>
<dbReference type="PANTHER" id="PTHR42760:SF40">
    <property type="entry name" value="3-OXOACYL-[ACYL-CARRIER-PROTEIN] REDUCTASE, CHLOROPLASTIC"/>
    <property type="match status" value="1"/>
</dbReference>
<dbReference type="InterPro" id="IPR002347">
    <property type="entry name" value="SDR_fam"/>
</dbReference>
<evidence type="ECO:0000256" key="1">
    <source>
        <dbReference type="ARBA" id="ARBA00006484"/>
    </source>
</evidence>
<dbReference type="Gene3D" id="3.40.50.720">
    <property type="entry name" value="NAD(P)-binding Rossmann-like Domain"/>
    <property type="match status" value="1"/>
</dbReference>
<comment type="caution">
    <text evidence="2">The sequence shown here is derived from an EMBL/GenBank/DDBJ whole genome shotgun (WGS) entry which is preliminary data.</text>
</comment>
<dbReference type="Pfam" id="PF13561">
    <property type="entry name" value="adh_short_C2"/>
    <property type="match status" value="1"/>
</dbReference>
<dbReference type="InterPro" id="IPR020904">
    <property type="entry name" value="Sc_DH/Rdtase_CS"/>
</dbReference>
<dbReference type="PANTHER" id="PTHR42760">
    <property type="entry name" value="SHORT-CHAIN DEHYDROGENASES/REDUCTASES FAMILY MEMBER"/>
    <property type="match status" value="1"/>
</dbReference>
<reference evidence="2 3" key="1">
    <citation type="submission" date="2012-08" db="EMBL/GenBank/DDBJ databases">
        <authorList>
            <person name="Harkins D.M."/>
            <person name="Durkin A.S."/>
            <person name="Selengut J.D."/>
            <person name="Sanka R."/>
            <person name="DePew J."/>
            <person name="Purushe J."/>
            <person name="Matthias M.A."/>
            <person name="Vinetz J.M."/>
            <person name="Sutton G.G."/>
            <person name="Nelson W.C."/>
            <person name="Fouts D.E."/>
        </authorList>
    </citation>
    <scope>NUCLEOTIDE SEQUENCE [LARGE SCALE GENOMIC DNA]</scope>
    <source>
        <strain evidence="2 3">MMD4847</strain>
    </source>
</reference>
<dbReference type="SUPFAM" id="SSF51735">
    <property type="entry name" value="NAD(P)-binding Rossmann-fold domains"/>
    <property type="match status" value="1"/>
</dbReference>